<dbReference type="Proteomes" id="UP000183371">
    <property type="component" value="Unassembled WGS sequence"/>
</dbReference>
<keyword evidence="1" id="KW-0489">Methyltransferase</keyword>
<dbReference type="SUPFAM" id="SSF53335">
    <property type="entry name" value="S-adenosyl-L-methionine-dependent methyltransferases"/>
    <property type="match status" value="1"/>
</dbReference>
<evidence type="ECO:0000313" key="2">
    <source>
        <dbReference type="Proteomes" id="UP000183371"/>
    </source>
</evidence>
<dbReference type="CDD" id="cd02440">
    <property type="entry name" value="AdoMet_MTases"/>
    <property type="match status" value="1"/>
</dbReference>
<gene>
    <name evidence="1" type="ORF">SAMN05444141_10325</name>
</gene>
<protein>
    <submittedName>
        <fullName evidence="1">Methyltransferase domain-containing protein</fullName>
    </submittedName>
</protein>
<dbReference type="GO" id="GO:0008168">
    <property type="term" value="F:methyltransferase activity"/>
    <property type="evidence" value="ECO:0007669"/>
    <property type="project" value="UniProtKB-KW"/>
</dbReference>
<dbReference type="InterPro" id="IPR029063">
    <property type="entry name" value="SAM-dependent_MTases_sf"/>
</dbReference>
<proteinExistence type="predicted"/>
<keyword evidence="1" id="KW-0808">Transferase</keyword>
<sequence length="271" mass="31136">MLIYAPLSTNLQDAAIMNTTSTLAFNKVLRQLTPKTKLEKTRASVEEHLGQRIEAFYAPAKNSYLAQLCDVYGSDKGTNCPETTQFNWEPHTYTDFYSMIFDHCRDKITNVLECGIGTNDTSCLSNMGKEGKPGASLRVWRDYFPNAEITGVDIDEKCLFTDSRIQTYQVDQTSPESIANFKSNAKPEPFDLIIDDGLHHFEAGVVFFENIIDLLASNGVYMIEDVNRHDIHRYAEYFQKRENEFNCRCLLLYRQHVSLRDNMLVMVTRKH</sequence>
<name>A0A1I7AFU5_9HYPH</name>
<evidence type="ECO:0000313" key="1">
    <source>
        <dbReference type="EMBL" id="SFT73819.1"/>
    </source>
</evidence>
<accession>A0A1I7AFU5</accession>
<dbReference type="Gene3D" id="3.40.50.150">
    <property type="entry name" value="Vaccinia Virus protein VP39"/>
    <property type="match status" value="1"/>
</dbReference>
<dbReference type="GO" id="GO:0032259">
    <property type="term" value="P:methylation"/>
    <property type="evidence" value="ECO:0007669"/>
    <property type="project" value="UniProtKB-KW"/>
</dbReference>
<keyword evidence="2" id="KW-1185">Reference proteome</keyword>
<organism evidence="1 2">
    <name type="scientific">Pseudovibrio denitrificans</name>
    <dbReference type="NCBI Taxonomy" id="258256"/>
    <lineage>
        <taxon>Bacteria</taxon>
        <taxon>Pseudomonadati</taxon>
        <taxon>Pseudomonadota</taxon>
        <taxon>Alphaproteobacteria</taxon>
        <taxon>Hyphomicrobiales</taxon>
        <taxon>Stappiaceae</taxon>
        <taxon>Pseudovibrio</taxon>
    </lineage>
</organism>
<dbReference type="AlphaFoldDB" id="A0A1I7AFU5"/>
<dbReference type="EMBL" id="FPBD01000003">
    <property type="protein sequence ID" value="SFT73819.1"/>
    <property type="molecule type" value="Genomic_DNA"/>
</dbReference>
<reference evidence="2" key="1">
    <citation type="submission" date="2016-10" db="EMBL/GenBank/DDBJ databases">
        <authorList>
            <person name="Varghese N."/>
            <person name="Submissions S."/>
        </authorList>
    </citation>
    <scope>NUCLEOTIDE SEQUENCE [LARGE SCALE GENOMIC DNA]</scope>
    <source>
        <strain evidence="2">DSM 17465</strain>
    </source>
</reference>